<dbReference type="Pfam" id="PF01585">
    <property type="entry name" value="G-patch"/>
    <property type="match status" value="1"/>
</dbReference>
<dbReference type="PANTHER" id="PTHR20923:SF1">
    <property type="entry name" value="G PATCH DOMAIN AND ANKYRIN REPEAT-CONTAINING PROTEIN 1"/>
    <property type="match status" value="1"/>
</dbReference>
<feature type="region of interest" description="Disordered" evidence="1">
    <location>
        <begin position="29"/>
        <end position="62"/>
    </location>
</feature>
<gene>
    <name evidence="3" type="ORF">GX50_01526</name>
</gene>
<protein>
    <recommendedName>
        <fullName evidence="2">G-patch domain-containing protein</fullName>
    </recommendedName>
</protein>
<comment type="caution">
    <text evidence="3">The sequence shown here is derived from an EMBL/GenBank/DDBJ whole genome shotgun (WGS) entry which is preliminary data.</text>
</comment>
<dbReference type="InterPro" id="IPR000467">
    <property type="entry name" value="G_patch_dom"/>
</dbReference>
<dbReference type="SMART" id="SM00443">
    <property type="entry name" value="G_patch"/>
    <property type="match status" value="1"/>
</dbReference>
<dbReference type="GO" id="GO:0003676">
    <property type="term" value="F:nucleic acid binding"/>
    <property type="evidence" value="ECO:0007669"/>
    <property type="project" value="InterPro"/>
</dbReference>
<evidence type="ECO:0000259" key="2">
    <source>
        <dbReference type="PROSITE" id="PS50174"/>
    </source>
</evidence>
<feature type="domain" description="G-patch" evidence="2">
    <location>
        <begin position="156"/>
        <end position="204"/>
    </location>
</feature>
<dbReference type="Proteomes" id="UP000226031">
    <property type="component" value="Unassembled WGS sequence"/>
</dbReference>
<evidence type="ECO:0000313" key="3">
    <source>
        <dbReference type="EMBL" id="PGH35678.1"/>
    </source>
</evidence>
<evidence type="ECO:0000313" key="4">
    <source>
        <dbReference type="Proteomes" id="UP000226031"/>
    </source>
</evidence>
<feature type="region of interest" description="Disordered" evidence="1">
    <location>
        <begin position="79"/>
        <end position="106"/>
    </location>
</feature>
<dbReference type="VEuPathDB" id="FungiDB:EMCG_03509"/>
<organism evidence="3 4">
    <name type="scientific">[Emmonsia] crescens</name>
    <dbReference type="NCBI Taxonomy" id="73230"/>
    <lineage>
        <taxon>Eukaryota</taxon>
        <taxon>Fungi</taxon>
        <taxon>Dikarya</taxon>
        <taxon>Ascomycota</taxon>
        <taxon>Pezizomycotina</taxon>
        <taxon>Eurotiomycetes</taxon>
        <taxon>Eurotiomycetidae</taxon>
        <taxon>Onygenales</taxon>
        <taxon>Ajellomycetaceae</taxon>
        <taxon>Emergomyces</taxon>
    </lineage>
</organism>
<feature type="compositionally biased region" description="Low complexity" evidence="1">
    <location>
        <begin position="32"/>
        <end position="62"/>
    </location>
</feature>
<name>A0A2B7ZR71_9EURO</name>
<dbReference type="PANTHER" id="PTHR20923">
    <property type="entry name" value="BAT4 PROTEIN-RELATED"/>
    <property type="match status" value="1"/>
</dbReference>
<dbReference type="EMBL" id="PDND01000018">
    <property type="protein sequence ID" value="PGH35678.1"/>
    <property type="molecule type" value="Genomic_DNA"/>
</dbReference>
<evidence type="ECO:0000256" key="1">
    <source>
        <dbReference type="SAM" id="MobiDB-lite"/>
    </source>
</evidence>
<keyword evidence="4" id="KW-1185">Reference proteome</keyword>
<reference evidence="3 4" key="1">
    <citation type="submission" date="2017-10" db="EMBL/GenBank/DDBJ databases">
        <title>Comparative genomics in systemic dimorphic fungi from Ajellomycetaceae.</title>
        <authorList>
            <person name="Munoz J.F."/>
            <person name="Mcewen J.G."/>
            <person name="Clay O.K."/>
            <person name="Cuomo C.A."/>
        </authorList>
    </citation>
    <scope>NUCLEOTIDE SEQUENCE [LARGE SCALE GENOMIC DNA]</scope>
    <source>
        <strain evidence="3 4">UAMH4076</strain>
    </source>
</reference>
<dbReference type="PROSITE" id="PS50174">
    <property type="entry name" value="G_PATCH"/>
    <property type="match status" value="1"/>
</dbReference>
<feature type="region of interest" description="Disordered" evidence="1">
    <location>
        <begin position="199"/>
        <end position="224"/>
    </location>
</feature>
<dbReference type="AlphaFoldDB" id="A0A2B7ZR71"/>
<sequence length="256" mass="27745">MAYDDDEYFLPLEDQRVFGAGIKRKRVPFIPSSETSANTISSSPRGISSCTSSTLSPQSNTSSIGDKYLSIVLSSAPDTEKSEPYRTASTATSKSTSTSTSTSTPSLTCDICHLPLSPSLSPSSGKNTKYTSNPHEATLAHQVCLPHSHPPSAIDRTRPGFKYLSALGWDPDARLGLGSQGQGISVPLKPRVKRDTLGLGVKPPKPGEEKAGKAKKKMEKLNAKQVRKLEEEGKKKGERLREMFYAKEEVERYLGA</sequence>
<proteinExistence type="predicted"/>
<feature type="compositionally biased region" description="Low complexity" evidence="1">
    <location>
        <begin position="87"/>
        <end position="106"/>
    </location>
</feature>
<accession>A0A2B7ZR71</accession>
<dbReference type="InterPro" id="IPR039146">
    <property type="entry name" value="GPANK1"/>
</dbReference>